<dbReference type="GO" id="GO:0030170">
    <property type="term" value="F:pyridoxal phosphate binding"/>
    <property type="evidence" value="ECO:0007669"/>
    <property type="project" value="TreeGrafter"/>
</dbReference>
<dbReference type="EMBL" id="LNYX01000030">
    <property type="protein sequence ID" value="KTD62015.1"/>
    <property type="molecule type" value="Genomic_DNA"/>
</dbReference>
<comment type="caution">
    <text evidence="6">The sequence shown here is derived from an EMBL/GenBank/DDBJ whole genome shotgun (WGS) entry which is preliminary data.</text>
</comment>
<proteinExistence type="inferred from homology"/>
<dbReference type="Gene3D" id="3.40.640.10">
    <property type="entry name" value="Type I PLP-dependent aspartate aminotransferase-like (Major domain)"/>
    <property type="match status" value="1"/>
</dbReference>
<feature type="active site" description="Proton acceptor" evidence="3">
    <location>
        <position position="184"/>
    </location>
</feature>
<dbReference type="InterPro" id="IPR015421">
    <property type="entry name" value="PyrdxlP-dep_Trfase_major"/>
</dbReference>
<reference evidence="6 7" key="1">
    <citation type="submission" date="2015-11" db="EMBL/GenBank/DDBJ databases">
        <title>Genomic analysis of 38 Legionella species identifies large and diverse effector repertoires.</title>
        <authorList>
            <person name="Burstein D."/>
            <person name="Amaro F."/>
            <person name="Zusman T."/>
            <person name="Lifshitz Z."/>
            <person name="Cohen O."/>
            <person name="Gilbert J.A."/>
            <person name="Pupko T."/>
            <person name="Shuman H.A."/>
            <person name="Segal G."/>
        </authorList>
    </citation>
    <scope>NUCLEOTIDE SEQUENCE [LARGE SCALE GENOMIC DNA]</scope>
    <source>
        <strain evidence="6 7">Mt.St.Helens-9</strain>
    </source>
</reference>
<accession>A0A0W0YZF2</accession>
<dbReference type="InterPro" id="IPR015422">
    <property type="entry name" value="PyrdxlP-dep_Trfase_small"/>
</dbReference>
<dbReference type="STRING" id="452.Lspi_1865"/>
<evidence type="ECO:0000256" key="1">
    <source>
        <dbReference type="ARBA" id="ARBA00022898"/>
    </source>
</evidence>
<dbReference type="AlphaFoldDB" id="A0A0W0YZF2"/>
<dbReference type="PANTHER" id="PTHR30244:SF34">
    <property type="entry name" value="DTDP-4-AMINO-4,6-DIDEOXYGALACTOSE TRANSAMINASE"/>
    <property type="match status" value="1"/>
</dbReference>
<organism evidence="6 7">
    <name type="scientific">Legionella spiritensis</name>
    <dbReference type="NCBI Taxonomy" id="452"/>
    <lineage>
        <taxon>Bacteria</taxon>
        <taxon>Pseudomonadati</taxon>
        <taxon>Pseudomonadota</taxon>
        <taxon>Gammaproteobacteria</taxon>
        <taxon>Legionellales</taxon>
        <taxon>Legionellaceae</taxon>
        <taxon>Legionella</taxon>
    </lineage>
</organism>
<protein>
    <submittedName>
        <fullName evidence="6">AHBA synthase</fullName>
    </submittedName>
</protein>
<sequence length="397" mass="44754">MRYIPITKAVFDESEKTEIIKPLESGWVVQGPYVKQFEQLFAEFTHSRYAKAVSNCTTALHLALVALDIGPGDKVVVPSFTYVASANAVEYTGAEVVFCDVDLRTFNIDTEKLAEILERDKSVKAIMPVNLFGLCAELHDINRLAREYNVYVVEDSACGFDAWIGDKHSGTLGDIGCFSFHPRKSITTGEGGMFITDDESIYRKVSQLCDHGASKTDLQRHHEKGGSLLPDFTMRGYNYRMTDMQGALGVCQMQKAEKIMTGRRNIASQYQEALQHSGLELPIVPDGFTHGYQSYVCLFSLEMAHNNLTVQRIDSLNIKRNEMMKILEEKGIATRQGTHAVHTLDYYARRYDLQPEQYLKSYAADRLSIALPLYAQMTQDEFEYVVDNVNEAIKCVV</sequence>
<feature type="modified residue" description="N6-(pyridoxal phosphate)lysine" evidence="4">
    <location>
        <position position="184"/>
    </location>
</feature>
<dbReference type="OrthoDB" id="9804264at2"/>
<evidence type="ECO:0000313" key="6">
    <source>
        <dbReference type="EMBL" id="KTD62015.1"/>
    </source>
</evidence>
<keyword evidence="7" id="KW-1185">Reference proteome</keyword>
<dbReference type="InterPro" id="IPR000653">
    <property type="entry name" value="DegT/StrS_aminotransferase"/>
</dbReference>
<evidence type="ECO:0000256" key="3">
    <source>
        <dbReference type="PIRSR" id="PIRSR000390-1"/>
    </source>
</evidence>
<keyword evidence="1 4" id="KW-0663">Pyridoxal phosphate</keyword>
<dbReference type="Pfam" id="PF01041">
    <property type="entry name" value="DegT_DnrJ_EryC1"/>
    <property type="match status" value="1"/>
</dbReference>
<evidence type="ECO:0000256" key="5">
    <source>
        <dbReference type="RuleBase" id="RU004508"/>
    </source>
</evidence>
<name>A0A0W0YZF2_LEGSP</name>
<dbReference type="CDD" id="cd00616">
    <property type="entry name" value="AHBA_syn"/>
    <property type="match status" value="1"/>
</dbReference>
<dbReference type="PIRSF" id="PIRSF000390">
    <property type="entry name" value="PLP_StrS"/>
    <property type="match status" value="1"/>
</dbReference>
<gene>
    <name evidence="6" type="ORF">Lspi_1865</name>
</gene>
<dbReference type="PATRIC" id="fig|452.5.peg.2048"/>
<dbReference type="PANTHER" id="PTHR30244">
    <property type="entry name" value="TRANSAMINASE"/>
    <property type="match status" value="1"/>
</dbReference>
<dbReference type="Proteomes" id="UP000054877">
    <property type="component" value="Unassembled WGS sequence"/>
</dbReference>
<dbReference type="GO" id="GO:0008483">
    <property type="term" value="F:transaminase activity"/>
    <property type="evidence" value="ECO:0007669"/>
    <property type="project" value="TreeGrafter"/>
</dbReference>
<dbReference type="SUPFAM" id="SSF53383">
    <property type="entry name" value="PLP-dependent transferases"/>
    <property type="match status" value="1"/>
</dbReference>
<comment type="similarity">
    <text evidence="2 5">Belongs to the DegT/DnrJ/EryC1 family.</text>
</comment>
<dbReference type="InterPro" id="IPR015424">
    <property type="entry name" value="PyrdxlP-dep_Trfase"/>
</dbReference>
<evidence type="ECO:0000256" key="2">
    <source>
        <dbReference type="ARBA" id="ARBA00037999"/>
    </source>
</evidence>
<dbReference type="RefSeq" id="WP_058483787.1">
    <property type="nucleotide sequence ID" value="NZ_CAAAII010000008.1"/>
</dbReference>
<evidence type="ECO:0000256" key="4">
    <source>
        <dbReference type="PIRSR" id="PIRSR000390-2"/>
    </source>
</evidence>
<dbReference type="Gene3D" id="3.90.1150.10">
    <property type="entry name" value="Aspartate Aminotransferase, domain 1"/>
    <property type="match status" value="1"/>
</dbReference>
<dbReference type="GO" id="GO:0000271">
    <property type="term" value="P:polysaccharide biosynthetic process"/>
    <property type="evidence" value="ECO:0007669"/>
    <property type="project" value="TreeGrafter"/>
</dbReference>
<evidence type="ECO:0000313" key="7">
    <source>
        <dbReference type="Proteomes" id="UP000054877"/>
    </source>
</evidence>